<name>A0A8T1D3B9_9STRA</name>
<organism evidence="1 2">
    <name type="scientific">Phytophthora cactorum</name>
    <dbReference type="NCBI Taxonomy" id="29920"/>
    <lineage>
        <taxon>Eukaryota</taxon>
        <taxon>Sar</taxon>
        <taxon>Stramenopiles</taxon>
        <taxon>Oomycota</taxon>
        <taxon>Peronosporomycetes</taxon>
        <taxon>Peronosporales</taxon>
        <taxon>Peronosporaceae</taxon>
        <taxon>Phytophthora</taxon>
    </lineage>
</organism>
<dbReference type="AlphaFoldDB" id="A0A8T1D3B9"/>
<reference evidence="1" key="1">
    <citation type="submission" date="2018-10" db="EMBL/GenBank/DDBJ databases">
        <title>Effector identification in a new, highly contiguous assembly of the strawberry crown rot pathogen Phytophthora cactorum.</title>
        <authorList>
            <person name="Armitage A.D."/>
            <person name="Nellist C.F."/>
            <person name="Bates H."/>
            <person name="Vickerstaff R.J."/>
            <person name="Harrison R.J."/>
        </authorList>
    </citation>
    <scope>NUCLEOTIDE SEQUENCE</scope>
    <source>
        <strain evidence="1">4040</strain>
    </source>
</reference>
<comment type="caution">
    <text evidence="1">The sequence shown here is derived from an EMBL/GenBank/DDBJ whole genome shotgun (WGS) entry which is preliminary data.</text>
</comment>
<sequence length="43" mass="4936">MWASAALHRPASPLIPPPPLTCITMRLCQWHSVMPDSRRQPER</sequence>
<gene>
    <name evidence="1" type="ORF">PC117_g13215</name>
</gene>
<protein>
    <submittedName>
        <fullName evidence="1">Uncharacterized protein</fullName>
    </submittedName>
</protein>
<accession>A0A8T1D3B9</accession>
<dbReference type="Proteomes" id="UP000736787">
    <property type="component" value="Unassembled WGS sequence"/>
</dbReference>
<proteinExistence type="predicted"/>
<evidence type="ECO:0000313" key="2">
    <source>
        <dbReference type="Proteomes" id="UP000736787"/>
    </source>
</evidence>
<dbReference type="EMBL" id="RCMK01000382">
    <property type="protein sequence ID" value="KAG2932281.1"/>
    <property type="molecule type" value="Genomic_DNA"/>
</dbReference>
<evidence type="ECO:0000313" key="1">
    <source>
        <dbReference type="EMBL" id="KAG2932281.1"/>
    </source>
</evidence>